<dbReference type="Pfam" id="PF00226">
    <property type="entry name" value="DnaJ"/>
    <property type="match status" value="1"/>
</dbReference>
<gene>
    <name evidence="3" type="ORF">CALCODRAFT_199773</name>
</gene>
<dbReference type="InterPro" id="IPR001623">
    <property type="entry name" value="DnaJ_domain"/>
</dbReference>
<keyword evidence="4" id="KW-1185">Reference proteome</keyword>
<dbReference type="EMBL" id="KV423942">
    <property type="protein sequence ID" value="KZT59279.1"/>
    <property type="molecule type" value="Genomic_DNA"/>
</dbReference>
<dbReference type="STRING" id="1353952.A0A165HGP5"/>
<dbReference type="InterPro" id="IPR053025">
    <property type="entry name" value="Mito_ATP_Synthase-Asso"/>
</dbReference>
<protein>
    <submittedName>
        <fullName evidence="3">DnaJ-domain-containing protein</fullName>
    </submittedName>
</protein>
<dbReference type="PRINTS" id="PR00625">
    <property type="entry name" value="JDOMAIN"/>
</dbReference>
<evidence type="ECO:0000256" key="1">
    <source>
        <dbReference type="SAM" id="MobiDB-lite"/>
    </source>
</evidence>
<dbReference type="PANTHER" id="PTHR44873:SF1">
    <property type="entry name" value="DNAJ HOMOLOG SUBFAMILY C MEMBER 30, MITOCHONDRIAL"/>
    <property type="match status" value="1"/>
</dbReference>
<feature type="region of interest" description="Disordered" evidence="1">
    <location>
        <begin position="140"/>
        <end position="197"/>
    </location>
</feature>
<feature type="domain" description="J" evidence="2">
    <location>
        <begin position="83"/>
        <end position="147"/>
    </location>
</feature>
<proteinExistence type="predicted"/>
<organism evidence="3 4">
    <name type="scientific">Calocera cornea HHB12733</name>
    <dbReference type="NCBI Taxonomy" id="1353952"/>
    <lineage>
        <taxon>Eukaryota</taxon>
        <taxon>Fungi</taxon>
        <taxon>Dikarya</taxon>
        <taxon>Basidiomycota</taxon>
        <taxon>Agaricomycotina</taxon>
        <taxon>Dacrymycetes</taxon>
        <taxon>Dacrymycetales</taxon>
        <taxon>Dacrymycetaceae</taxon>
        <taxon>Calocera</taxon>
    </lineage>
</organism>
<dbReference type="AlphaFoldDB" id="A0A165HGP5"/>
<dbReference type="Gene3D" id="1.10.287.110">
    <property type="entry name" value="DnaJ domain"/>
    <property type="match status" value="1"/>
</dbReference>
<dbReference type="InterPro" id="IPR036869">
    <property type="entry name" value="J_dom_sf"/>
</dbReference>
<dbReference type="SMART" id="SM00271">
    <property type="entry name" value="DnaJ"/>
    <property type="match status" value="1"/>
</dbReference>
<dbReference type="InParanoid" id="A0A165HGP5"/>
<evidence type="ECO:0000259" key="2">
    <source>
        <dbReference type="PROSITE" id="PS50076"/>
    </source>
</evidence>
<dbReference type="PROSITE" id="PS50076">
    <property type="entry name" value="DNAJ_2"/>
    <property type="match status" value="1"/>
</dbReference>
<name>A0A165HGP5_9BASI</name>
<reference evidence="3 4" key="1">
    <citation type="journal article" date="2016" name="Mol. Biol. Evol.">
        <title>Comparative Genomics of Early-Diverging Mushroom-Forming Fungi Provides Insights into the Origins of Lignocellulose Decay Capabilities.</title>
        <authorList>
            <person name="Nagy L.G."/>
            <person name="Riley R."/>
            <person name="Tritt A."/>
            <person name="Adam C."/>
            <person name="Daum C."/>
            <person name="Floudas D."/>
            <person name="Sun H."/>
            <person name="Yadav J.S."/>
            <person name="Pangilinan J."/>
            <person name="Larsson K.H."/>
            <person name="Matsuura K."/>
            <person name="Barry K."/>
            <person name="Labutti K."/>
            <person name="Kuo R."/>
            <person name="Ohm R.A."/>
            <person name="Bhattacharya S.S."/>
            <person name="Shirouzu T."/>
            <person name="Yoshinaga Y."/>
            <person name="Martin F.M."/>
            <person name="Grigoriev I.V."/>
            <person name="Hibbett D.S."/>
        </authorList>
    </citation>
    <scope>NUCLEOTIDE SEQUENCE [LARGE SCALE GENOMIC DNA]</scope>
    <source>
        <strain evidence="3 4">HHB12733</strain>
    </source>
</reference>
<feature type="region of interest" description="Disordered" evidence="1">
    <location>
        <begin position="220"/>
        <end position="241"/>
    </location>
</feature>
<dbReference type="SUPFAM" id="SSF46565">
    <property type="entry name" value="Chaperone J-domain"/>
    <property type="match status" value="1"/>
</dbReference>
<evidence type="ECO:0000313" key="3">
    <source>
        <dbReference type="EMBL" id="KZT59279.1"/>
    </source>
</evidence>
<dbReference type="CDD" id="cd06257">
    <property type="entry name" value="DnaJ"/>
    <property type="match status" value="1"/>
</dbReference>
<dbReference type="Proteomes" id="UP000076842">
    <property type="component" value="Unassembled WGS sequence"/>
</dbReference>
<feature type="compositionally biased region" description="Low complexity" evidence="1">
    <location>
        <begin position="150"/>
        <end position="165"/>
    </location>
</feature>
<dbReference type="OrthoDB" id="445556at2759"/>
<dbReference type="PANTHER" id="PTHR44873">
    <property type="entry name" value="DNAJ HOMOLOG SUBFAMILY C MEMBER 30, MITOCHONDRIAL"/>
    <property type="match status" value="1"/>
</dbReference>
<sequence>MINVIITRPWTLPSGQSRTFALSRLAVVTSRVTTYLVPMVRLWNPSPKGVFVSSAYKLASRASTSTRGAHRSFRASATARATTHYDVLSLPRSATRSQIKARFYKLSKDLHPDLNPTKDAKERYLKVSEAYNVLGDEKRRRSYDQSLRQATSAYTSPAPSTSYPSWMQSELHRKRGATHAWERSRRAPGPGPGQGPGYYRADPWAHYQYHSRYNDYTVHGTAKRKASSANEPKAETPEQKVSNESVMWRVVQVVGVLWLAMTIGGGWSAHA</sequence>
<accession>A0A165HGP5</accession>
<evidence type="ECO:0000313" key="4">
    <source>
        <dbReference type="Proteomes" id="UP000076842"/>
    </source>
</evidence>